<keyword evidence="1" id="KW-1133">Transmembrane helix</keyword>
<feature type="transmembrane region" description="Helical" evidence="1">
    <location>
        <begin position="35"/>
        <end position="54"/>
    </location>
</feature>
<keyword evidence="1" id="KW-0812">Transmembrane</keyword>
<reference evidence="3" key="1">
    <citation type="submission" date="2022-11" db="UniProtKB">
        <authorList>
            <consortium name="WormBaseParasite"/>
        </authorList>
    </citation>
    <scope>IDENTIFICATION</scope>
</reference>
<dbReference type="InterPro" id="IPR005312">
    <property type="entry name" value="DUF1759"/>
</dbReference>
<accession>A0A914DMU1</accession>
<keyword evidence="2" id="KW-1185">Reference proteome</keyword>
<feature type="transmembrane region" description="Helical" evidence="1">
    <location>
        <begin position="6"/>
        <end position="26"/>
    </location>
</feature>
<evidence type="ECO:0000256" key="1">
    <source>
        <dbReference type="SAM" id="Phobius"/>
    </source>
</evidence>
<name>A0A914DMU1_9BILA</name>
<dbReference type="Pfam" id="PF03564">
    <property type="entry name" value="DUF1759"/>
    <property type="match status" value="1"/>
</dbReference>
<keyword evidence="1" id="KW-0472">Membrane</keyword>
<evidence type="ECO:0000313" key="3">
    <source>
        <dbReference type="WBParaSite" id="ACRNAN_scaffold312.g14580.t1"/>
    </source>
</evidence>
<sequence length="103" mass="11686">MVVYYAYIAVGMVAISTNLLLISIYLSSKRLLMRFILFVGLASADLINGCAFVWTGKTKKSSLKPFFGDPGEWDEFWDIYRSTIHENPSLSLVEKLIQIKALF</sequence>
<dbReference type="WBParaSite" id="ACRNAN_scaffold312.g14580.t1">
    <property type="protein sequence ID" value="ACRNAN_scaffold312.g14580.t1"/>
    <property type="gene ID" value="ACRNAN_scaffold312.g14580"/>
</dbReference>
<organism evidence="2 3">
    <name type="scientific">Acrobeloides nanus</name>
    <dbReference type="NCBI Taxonomy" id="290746"/>
    <lineage>
        <taxon>Eukaryota</taxon>
        <taxon>Metazoa</taxon>
        <taxon>Ecdysozoa</taxon>
        <taxon>Nematoda</taxon>
        <taxon>Chromadorea</taxon>
        <taxon>Rhabditida</taxon>
        <taxon>Tylenchina</taxon>
        <taxon>Cephalobomorpha</taxon>
        <taxon>Cephaloboidea</taxon>
        <taxon>Cephalobidae</taxon>
        <taxon>Acrobeloides</taxon>
    </lineage>
</organism>
<dbReference type="Proteomes" id="UP000887540">
    <property type="component" value="Unplaced"/>
</dbReference>
<proteinExistence type="predicted"/>
<protein>
    <submittedName>
        <fullName evidence="3">G-protein coupled receptors family 1 profile domain-containing protein</fullName>
    </submittedName>
</protein>
<evidence type="ECO:0000313" key="2">
    <source>
        <dbReference type="Proteomes" id="UP000887540"/>
    </source>
</evidence>
<dbReference type="AlphaFoldDB" id="A0A914DMU1"/>